<dbReference type="AlphaFoldDB" id="A0AAV0FTJ3"/>
<evidence type="ECO:0000313" key="2">
    <source>
        <dbReference type="Proteomes" id="UP001152523"/>
    </source>
</evidence>
<organism evidence="1 2">
    <name type="scientific">Cuscuta epithymum</name>
    <dbReference type="NCBI Taxonomy" id="186058"/>
    <lineage>
        <taxon>Eukaryota</taxon>
        <taxon>Viridiplantae</taxon>
        <taxon>Streptophyta</taxon>
        <taxon>Embryophyta</taxon>
        <taxon>Tracheophyta</taxon>
        <taxon>Spermatophyta</taxon>
        <taxon>Magnoliopsida</taxon>
        <taxon>eudicotyledons</taxon>
        <taxon>Gunneridae</taxon>
        <taxon>Pentapetalae</taxon>
        <taxon>asterids</taxon>
        <taxon>lamiids</taxon>
        <taxon>Solanales</taxon>
        <taxon>Convolvulaceae</taxon>
        <taxon>Cuscuteae</taxon>
        <taxon>Cuscuta</taxon>
        <taxon>Cuscuta subgen. Cuscuta</taxon>
    </lineage>
</organism>
<protein>
    <submittedName>
        <fullName evidence="1">Uncharacterized protein</fullName>
    </submittedName>
</protein>
<keyword evidence="2" id="KW-1185">Reference proteome</keyword>
<sequence length="110" mass="12427">MCPDMCPHSTRRTSAPGPTSMQMLDLPLYVPSTLDANWSRAFLPILQGGLVRRNTSPTYSPAKDAILLNKFLERWRVETTQVYGADDNTRMARVLRSTLDQPRYTATIVL</sequence>
<dbReference type="Proteomes" id="UP001152523">
    <property type="component" value="Unassembled WGS sequence"/>
</dbReference>
<proteinExistence type="predicted"/>
<gene>
    <name evidence="1" type="ORF">CEPIT_LOCUS36876</name>
</gene>
<reference evidence="1" key="1">
    <citation type="submission" date="2022-07" db="EMBL/GenBank/DDBJ databases">
        <authorList>
            <person name="Macas J."/>
            <person name="Novak P."/>
            <person name="Neumann P."/>
        </authorList>
    </citation>
    <scope>NUCLEOTIDE SEQUENCE</scope>
</reference>
<evidence type="ECO:0000313" key="1">
    <source>
        <dbReference type="EMBL" id="CAH9138530.1"/>
    </source>
</evidence>
<accession>A0AAV0FTJ3</accession>
<comment type="caution">
    <text evidence="1">The sequence shown here is derived from an EMBL/GenBank/DDBJ whole genome shotgun (WGS) entry which is preliminary data.</text>
</comment>
<dbReference type="EMBL" id="CAMAPF010001010">
    <property type="protein sequence ID" value="CAH9138530.1"/>
    <property type="molecule type" value="Genomic_DNA"/>
</dbReference>
<name>A0AAV0FTJ3_9ASTE</name>